<sequence length="286" mass="32051">MGVESIDCFEIAPSLLEMGVYTESRYIPFVFPVNNLTTHRVQGPWDMHHLILKTAPNIVEARIVIHADQLWPERSDDFIDMLHLRRLYVSDLEVFDYIRAPALAELAMYIEPEPGSQLEHFDSFLARSLCALRRLCLRGSPNPSITATILNKHLSITSFVLDDASSDSDPDLVSTAMDGHCRLLTVGNSCRTAVAPHLSEISFGSRRPSTSIDYPLFLKMLESRHRAADCALSTAAFLTEFGPLPDPATFDCMDALRKDGFRLHVESGWGAAYIIDCWTYAASWAR</sequence>
<dbReference type="EMBL" id="JARKIF010000042">
    <property type="protein sequence ID" value="KAJ7608994.1"/>
    <property type="molecule type" value="Genomic_DNA"/>
</dbReference>
<gene>
    <name evidence="1" type="ORF">FB45DRAFT_373348</name>
</gene>
<reference evidence="1" key="1">
    <citation type="submission" date="2023-03" db="EMBL/GenBank/DDBJ databases">
        <title>Massive genome expansion in bonnet fungi (Mycena s.s.) driven by repeated elements and novel gene families across ecological guilds.</title>
        <authorList>
            <consortium name="Lawrence Berkeley National Laboratory"/>
            <person name="Harder C.B."/>
            <person name="Miyauchi S."/>
            <person name="Viragh M."/>
            <person name="Kuo A."/>
            <person name="Thoen E."/>
            <person name="Andreopoulos B."/>
            <person name="Lu D."/>
            <person name="Skrede I."/>
            <person name="Drula E."/>
            <person name="Henrissat B."/>
            <person name="Morin E."/>
            <person name="Kohler A."/>
            <person name="Barry K."/>
            <person name="LaButti K."/>
            <person name="Morin E."/>
            <person name="Salamov A."/>
            <person name="Lipzen A."/>
            <person name="Mereny Z."/>
            <person name="Hegedus B."/>
            <person name="Baldrian P."/>
            <person name="Stursova M."/>
            <person name="Weitz H."/>
            <person name="Taylor A."/>
            <person name="Grigoriev I.V."/>
            <person name="Nagy L.G."/>
            <person name="Martin F."/>
            <person name="Kauserud H."/>
        </authorList>
    </citation>
    <scope>NUCLEOTIDE SEQUENCE</scope>
    <source>
        <strain evidence="1">9284</strain>
    </source>
</reference>
<keyword evidence="2" id="KW-1185">Reference proteome</keyword>
<dbReference type="Proteomes" id="UP001221142">
    <property type="component" value="Unassembled WGS sequence"/>
</dbReference>
<name>A0AAD7B3K8_9AGAR</name>
<evidence type="ECO:0000313" key="1">
    <source>
        <dbReference type="EMBL" id="KAJ7608994.1"/>
    </source>
</evidence>
<comment type="caution">
    <text evidence="1">The sequence shown here is derived from an EMBL/GenBank/DDBJ whole genome shotgun (WGS) entry which is preliminary data.</text>
</comment>
<organism evidence="1 2">
    <name type="scientific">Roridomyces roridus</name>
    <dbReference type="NCBI Taxonomy" id="1738132"/>
    <lineage>
        <taxon>Eukaryota</taxon>
        <taxon>Fungi</taxon>
        <taxon>Dikarya</taxon>
        <taxon>Basidiomycota</taxon>
        <taxon>Agaricomycotina</taxon>
        <taxon>Agaricomycetes</taxon>
        <taxon>Agaricomycetidae</taxon>
        <taxon>Agaricales</taxon>
        <taxon>Marasmiineae</taxon>
        <taxon>Mycenaceae</taxon>
        <taxon>Roridomyces</taxon>
    </lineage>
</organism>
<protein>
    <submittedName>
        <fullName evidence="1">Uncharacterized protein</fullName>
    </submittedName>
</protein>
<accession>A0AAD7B3K8</accession>
<evidence type="ECO:0000313" key="2">
    <source>
        <dbReference type="Proteomes" id="UP001221142"/>
    </source>
</evidence>
<proteinExistence type="predicted"/>
<dbReference type="AlphaFoldDB" id="A0AAD7B3K8"/>